<reference evidence="1 2" key="1">
    <citation type="journal article" date="2017" name="Int. J. Syst. Evol. Microbiol.">
        <title>Solibacillus kalamii sp. nov., isolated from a high-efficiency particulate arrestance filter system used in the International Space Station.</title>
        <authorList>
            <person name="Checinska Sielaff A."/>
            <person name="Kumar R.M."/>
            <person name="Pal D."/>
            <person name="Mayilraj S."/>
            <person name="Venkateswaran K."/>
        </authorList>
    </citation>
    <scope>NUCLEOTIDE SEQUENCE [LARGE SCALE GENOMIC DNA]</scope>
    <source>
        <strain evidence="1 2">ISSFR-015</strain>
    </source>
</reference>
<organism evidence="1 2">
    <name type="scientific">Solibacillus kalamii</name>
    <dbReference type="NCBI Taxonomy" id="1748298"/>
    <lineage>
        <taxon>Bacteria</taxon>
        <taxon>Bacillati</taxon>
        <taxon>Bacillota</taxon>
        <taxon>Bacilli</taxon>
        <taxon>Bacillales</taxon>
        <taxon>Caryophanaceae</taxon>
        <taxon>Solibacillus</taxon>
    </lineage>
</organism>
<dbReference type="Proteomes" id="UP000196594">
    <property type="component" value="Unassembled WGS sequence"/>
</dbReference>
<keyword evidence="2" id="KW-1185">Reference proteome</keyword>
<comment type="caution">
    <text evidence="1">The sequence shown here is derived from an EMBL/GenBank/DDBJ whole genome shotgun (WGS) entry which is preliminary data.</text>
</comment>
<evidence type="ECO:0000313" key="1">
    <source>
        <dbReference type="EMBL" id="OUZ39173.1"/>
    </source>
</evidence>
<sequence length="90" mass="10350">MLKIHYHETGPTITGDEALLEKAQLGTSKVGPILEITDVSVNAHSLYTLYNKAEYTPIYEEVDGERVLVEYLEAKRYVTLREKFLEMMEL</sequence>
<evidence type="ECO:0000313" key="2">
    <source>
        <dbReference type="Proteomes" id="UP000196594"/>
    </source>
</evidence>
<proteinExistence type="predicted"/>
<accession>A0ABX3ZHH2</accession>
<dbReference type="EMBL" id="NHNT01000005">
    <property type="protein sequence ID" value="OUZ39173.1"/>
    <property type="molecule type" value="Genomic_DNA"/>
</dbReference>
<protein>
    <submittedName>
        <fullName evidence="1">Uncharacterized protein</fullName>
    </submittedName>
</protein>
<dbReference type="RefSeq" id="WP_087617374.1">
    <property type="nucleotide sequence ID" value="NZ_JAFBEY010000001.1"/>
</dbReference>
<gene>
    <name evidence="1" type="ORF">CBM15_09950</name>
</gene>
<name>A0ABX3ZHH2_9BACL</name>